<name>A0AAW2VUU7_9LAMI</name>
<dbReference type="InterPro" id="IPR052448">
    <property type="entry name" value="DnaJ_C16_autophagy_reg"/>
</dbReference>
<dbReference type="PROSITE" id="PS00636">
    <property type="entry name" value="DNAJ_1"/>
    <property type="match status" value="1"/>
</dbReference>
<feature type="non-terminal residue" evidence="2">
    <location>
        <position position="1"/>
    </location>
</feature>
<dbReference type="InterPro" id="IPR036869">
    <property type="entry name" value="J_dom_sf"/>
</dbReference>
<dbReference type="InterPro" id="IPR001623">
    <property type="entry name" value="DnaJ_domain"/>
</dbReference>
<reference evidence="2" key="1">
    <citation type="submission" date="2020-06" db="EMBL/GenBank/DDBJ databases">
        <authorList>
            <person name="Li T."/>
            <person name="Hu X."/>
            <person name="Zhang T."/>
            <person name="Song X."/>
            <person name="Zhang H."/>
            <person name="Dai N."/>
            <person name="Sheng W."/>
            <person name="Hou X."/>
            <person name="Wei L."/>
        </authorList>
    </citation>
    <scope>NUCLEOTIDE SEQUENCE</scope>
    <source>
        <strain evidence="2">KEN1</strain>
        <tissue evidence="2">Leaf</tissue>
    </source>
</reference>
<comment type="caution">
    <text evidence="2">The sequence shown here is derived from an EMBL/GenBank/DDBJ whole genome shotgun (WGS) entry which is preliminary data.</text>
</comment>
<feature type="non-terminal residue" evidence="2">
    <location>
        <position position="63"/>
    </location>
</feature>
<evidence type="ECO:0000313" key="2">
    <source>
        <dbReference type="EMBL" id="KAL0432948.1"/>
    </source>
</evidence>
<proteinExistence type="predicted"/>
<dbReference type="PROSITE" id="PS50076">
    <property type="entry name" value="DNAJ_2"/>
    <property type="match status" value="1"/>
</dbReference>
<sequence length="63" mass="7443">LGIPKHSSIEEVTRAYEKITSKWNSSVEVPPTVDFIKVRYAFELLTDQLLKRDYDIFNIDEHF</sequence>
<dbReference type="PANTHER" id="PTHR44303">
    <property type="entry name" value="DNAJ HOMOLOG SUBFAMILY C MEMBER 16"/>
    <property type="match status" value="1"/>
</dbReference>
<protein>
    <recommendedName>
        <fullName evidence="1">J domain-containing protein</fullName>
    </recommendedName>
</protein>
<dbReference type="AlphaFoldDB" id="A0AAW2VUU7"/>
<reference evidence="2" key="2">
    <citation type="journal article" date="2024" name="Plant">
        <title>Genomic evolution and insights into agronomic trait innovations of Sesamum species.</title>
        <authorList>
            <person name="Miao H."/>
            <person name="Wang L."/>
            <person name="Qu L."/>
            <person name="Liu H."/>
            <person name="Sun Y."/>
            <person name="Le M."/>
            <person name="Wang Q."/>
            <person name="Wei S."/>
            <person name="Zheng Y."/>
            <person name="Lin W."/>
            <person name="Duan Y."/>
            <person name="Cao H."/>
            <person name="Xiong S."/>
            <person name="Wang X."/>
            <person name="Wei L."/>
            <person name="Li C."/>
            <person name="Ma Q."/>
            <person name="Ju M."/>
            <person name="Zhao R."/>
            <person name="Li G."/>
            <person name="Mu C."/>
            <person name="Tian Q."/>
            <person name="Mei H."/>
            <person name="Zhang T."/>
            <person name="Gao T."/>
            <person name="Zhang H."/>
        </authorList>
    </citation>
    <scope>NUCLEOTIDE SEQUENCE</scope>
    <source>
        <strain evidence="2">KEN1</strain>
    </source>
</reference>
<dbReference type="EMBL" id="JACGWN010000009">
    <property type="protein sequence ID" value="KAL0432948.1"/>
    <property type="molecule type" value="Genomic_DNA"/>
</dbReference>
<dbReference type="PANTHER" id="PTHR44303:SF2">
    <property type="entry name" value="DNAJ HOMOLOG SUBFAMILY C MEMBER 16"/>
    <property type="match status" value="1"/>
</dbReference>
<accession>A0AAW2VUU7</accession>
<evidence type="ECO:0000259" key="1">
    <source>
        <dbReference type="PROSITE" id="PS50076"/>
    </source>
</evidence>
<dbReference type="SUPFAM" id="SSF46565">
    <property type="entry name" value="Chaperone J-domain"/>
    <property type="match status" value="1"/>
</dbReference>
<feature type="domain" description="J" evidence="1">
    <location>
        <begin position="1"/>
        <end position="58"/>
    </location>
</feature>
<dbReference type="Gene3D" id="1.10.287.110">
    <property type="entry name" value="DnaJ domain"/>
    <property type="match status" value="1"/>
</dbReference>
<gene>
    <name evidence="2" type="ORF">Slati_2629100</name>
</gene>
<dbReference type="InterPro" id="IPR018253">
    <property type="entry name" value="DnaJ_domain_CS"/>
</dbReference>
<organism evidence="2">
    <name type="scientific">Sesamum latifolium</name>
    <dbReference type="NCBI Taxonomy" id="2727402"/>
    <lineage>
        <taxon>Eukaryota</taxon>
        <taxon>Viridiplantae</taxon>
        <taxon>Streptophyta</taxon>
        <taxon>Embryophyta</taxon>
        <taxon>Tracheophyta</taxon>
        <taxon>Spermatophyta</taxon>
        <taxon>Magnoliopsida</taxon>
        <taxon>eudicotyledons</taxon>
        <taxon>Gunneridae</taxon>
        <taxon>Pentapetalae</taxon>
        <taxon>asterids</taxon>
        <taxon>lamiids</taxon>
        <taxon>Lamiales</taxon>
        <taxon>Pedaliaceae</taxon>
        <taxon>Sesamum</taxon>
    </lineage>
</organism>